<keyword evidence="1" id="KW-0812">Transmembrane</keyword>
<proteinExistence type="predicted"/>
<dbReference type="EMBL" id="JBITLV010000005">
    <property type="protein sequence ID" value="MFI7588440.1"/>
    <property type="molecule type" value="Genomic_DNA"/>
</dbReference>
<evidence type="ECO:0000313" key="2">
    <source>
        <dbReference type="EMBL" id="MFI7588440.1"/>
    </source>
</evidence>
<dbReference type="Proteomes" id="UP001612915">
    <property type="component" value="Unassembled WGS sequence"/>
</dbReference>
<name>A0ABW8APY4_9ACTN</name>
<gene>
    <name evidence="2" type="ORF">ACIB24_15325</name>
</gene>
<protein>
    <submittedName>
        <fullName evidence="2">Uncharacterized protein</fullName>
    </submittedName>
</protein>
<sequence>MFAVAAAVIFAFALILDWAGESLGDAFTPQTLMFAGLLCIALHLAGFYTSTARLTSRRRR</sequence>
<keyword evidence="3" id="KW-1185">Reference proteome</keyword>
<reference evidence="2 3" key="1">
    <citation type="submission" date="2024-10" db="EMBL/GenBank/DDBJ databases">
        <title>The Natural Products Discovery Center: Release of the First 8490 Sequenced Strains for Exploring Actinobacteria Biosynthetic Diversity.</title>
        <authorList>
            <person name="Kalkreuter E."/>
            <person name="Kautsar S.A."/>
            <person name="Yang D."/>
            <person name="Bader C.D."/>
            <person name="Teijaro C.N."/>
            <person name="Fluegel L."/>
            <person name="Davis C.M."/>
            <person name="Simpson J.R."/>
            <person name="Lauterbach L."/>
            <person name="Steele A.D."/>
            <person name="Gui C."/>
            <person name="Meng S."/>
            <person name="Li G."/>
            <person name="Viehrig K."/>
            <person name="Ye F."/>
            <person name="Su P."/>
            <person name="Kiefer A.F."/>
            <person name="Nichols A."/>
            <person name="Cepeda A.J."/>
            <person name="Yan W."/>
            <person name="Fan B."/>
            <person name="Jiang Y."/>
            <person name="Adhikari A."/>
            <person name="Zheng C.-J."/>
            <person name="Schuster L."/>
            <person name="Cowan T.M."/>
            <person name="Smanski M.J."/>
            <person name="Chevrette M.G."/>
            <person name="De Carvalho L.P.S."/>
            <person name="Shen B."/>
        </authorList>
    </citation>
    <scope>NUCLEOTIDE SEQUENCE [LARGE SCALE GENOMIC DNA]</scope>
    <source>
        <strain evidence="2 3">NPDC049639</strain>
    </source>
</reference>
<dbReference type="RefSeq" id="WP_398282085.1">
    <property type="nucleotide sequence ID" value="NZ_JBITLV010000005.1"/>
</dbReference>
<evidence type="ECO:0000256" key="1">
    <source>
        <dbReference type="SAM" id="Phobius"/>
    </source>
</evidence>
<accession>A0ABW8APY4</accession>
<feature type="transmembrane region" description="Helical" evidence="1">
    <location>
        <begin position="34"/>
        <end position="54"/>
    </location>
</feature>
<comment type="caution">
    <text evidence="2">The sequence shown here is derived from an EMBL/GenBank/DDBJ whole genome shotgun (WGS) entry which is preliminary data.</text>
</comment>
<keyword evidence="1" id="KW-0472">Membrane</keyword>
<organism evidence="2 3">
    <name type="scientific">Spongisporangium articulatum</name>
    <dbReference type="NCBI Taxonomy" id="3362603"/>
    <lineage>
        <taxon>Bacteria</taxon>
        <taxon>Bacillati</taxon>
        <taxon>Actinomycetota</taxon>
        <taxon>Actinomycetes</taxon>
        <taxon>Kineosporiales</taxon>
        <taxon>Kineosporiaceae</taxon>
        <taxon>Spongisporangium</taxon>
    </lineage>
</organism>
<keyword evidence="1" id="KW-1133">Transmembrane helix</keyword>
<evidence type="ECO:0000313" key="3">
    <source>
        <dbReference type="Proteomes" id="UP001612915"/>
    </source>
</evidence>